<feature type="compositionally biased region" description="Gly residues" evidence="5">
    <location>
        <begin position="323"/>
        <end position="348"/>
    </location>
</feature>
<evidence type="ECO:0000256" key="5">
    <source>
        <dbReference type="SAM" id="MobiDB-lite"/>
    </source>
</evidence>
<comment type="similarity">
    <text evidence="4">Belongs to the pescadillo family.</text>
</comment>
<comment type="caution">
    <text evidence="7">The sequence shown here is derived from an EMBL/GenBank/DDBJ whole genome shotgun (WGS) entry which is preliminary data.</text>
</comment>
<keyword evidence="1 4" id="KW-0690">Ribosome biogenesis</keyword>
<evidence type="ECO:0000313" key="8">
    <source>
        <dbReference type="Proteomes" id="UP000247498"/>
    </source>
</evidence>
<gene>
    <name evidence="7" type="ORF">Rsub_11279</name>
</gene>
<evidence type="ECO:0000256" key="1">
    <source>
        <dbReference type="ARBA" id="ARBA00022517"/>
    </source>
</evidence>
<dbReference type="SUPFAM" id="SSF52113">
    <property type="entry name" value="BRCT domain"/>
    <property type="match status" value="1"/>
</dbReference>
<name>A0A2V0PLK9_9CHLO</name>
<evidence type="ECO:0000256" key="4">
    <source>
        <dbReference type="HAMAP-Rule" id="MF_03028"/>
    </source>
</evidence>
<feature type="compositionally biased region" description="Acidic residues" evidence="5">
    <location>
        <begin position="349"/>
        <end position="398"/>
    </location>
</feature>
<dbReference type="HAMAP" id="MF_03028">
    <property type="entry name" value="Pescadillo"/>
    <property type="match status" value="1"/>
</dbReference>
<dbReference type="EMBL" id="BDRX01000133">
    <property type="protein sequence ID" value="GBF98730.1"/>
    <property type="molecule type" value="Genomic_DNA"/>
</dbReference>
<dbReference type="STRING" id="307507.A0A2V0PLK9"/>
<dbReference type="GO" id="GO:0030687">
    <property type="term" value="C:preribosome, large subunit precursor"/>
    <property type="evidence" value="ECO:0007669"/>
    <property type="project" value="UniProtKB-UniRule"/>
</dbReference>
<dbReference type="InterPro" id="IPR036420">
    <property type="entry name" value="BRCT_dom_sf"/>
</dbReference>
<evidence type="ECO:0000259" key="6">
    <source>
        <dbReference type="PROSITE" id="PS50172"/>
    </source>
</evidence>
<feature type="domain" description="BRCT" evidence="6">
    <location>
        <begin position="446"/>
        <end position="536"/>
    </location>
</feature>
<dbReference type="CDD" id="cd17709">
    <property type="entry name" value="BRCT_pescadillo_like"/>
    <property type="match status" value="1"/>
</dbReference>
<dbReference type="PROSITE" id="PS50172">
    <property type="entry name" value="BRCT"/>
    <property type="match status" value="1"/>
</dbReference>
<dbReference type="InParanoid" id="A0A2V0PLK9"/>
<dbReference type="PANTHER" id="PTHR12221:SF6">
    <property type="entry name" value="PESCADILLO HOMOLOG"/>
    <property type="match status" value="1"/>
</dbReference>
<comment type="subcellular location">
    <subcellularLocation>
        <location evidence="4">Nucleus</location>
        <location evidence="4">Nucleolus</location>
    </subcellularLocation>
    <subcellularLocation>
        <location evidence="4">Nucleus</location>
        <location evidence="4">Nucleoplasm</location>
    </subcellularLocation>
</comment>
<evidence type="ECO:0000313" key="7">
    <source>
        <dbReference type="EMBL" id="GBF98730.1"/>
    </source>
</evidence>
<organism evidence="7 8">
    <name type="scientific">Raphidocelis subcapitata</name>
    <dbReference type="NCBI Taxonomy" id="307507"/>
    <lineage>
        <taxon>Eukaryota</taxon>
        <taxon>Viridiplantae</taxon>
        <taxon>Chlorophyta</taxon>
        <taxon>core chlorophytes</taxon>
        <taxon>Chlorophyceae</taxon>
        <taxon>CS clade</taxon>
        <taxon>Sphaeropleales</taxon>
        <taxon>Selenastraceae</taxon>
        <taxon>Raphidocelis</taxon>
    </lineage>
</organism>
<dbReference type="OrthoDB" id="10264910at2759"/>
<dbReference type="InterPro" id="IPR010613">
    <property type="entry name" value="PES"/>
</dbReference>
<dbReference type="GO" id="GO:0043021">
    <property type="term" value="F:ribonucleoprotein complex binding"/>
    <property type="evidence" value="ECO:0007669"/>
    <property type="project" value="UniProtKB-UniRule"/>
</dbReference>
<evidence type="ECO:0000256" key="2">
    <source>
        <dbReference type="ARBA" id="ARBA00022552"/>
    </source>
</evidence>
<dbReference type="Proteomes" id="UP000247498">
    <property type="component" value="Unassembled WGS sequence"/>
</dbReference>
<dbReference type="GO" id="GO:0000463">
    <property type="term" value="P:maturation of LSU-rRNA from tricistronic rRNA transcript (SSU-rRNA, 5.8S rRNA, LSU-rRNA)"/>
    <property type="evidence" value="ECO:0007669"/>
    <property type="project" value="UniProtKB-UniRule"/>
</dbReference>
<dbReference type="FunCoup" id="A0A2V0PLK9">
    <property type="interactions" value="2069"/>
</dbReference>
<proteinExistence type="inferred from homology"/>
<accession>A0A2V0PLK9</accession>
<feature type="compositionally biased region" description="Low complexity" evidence="5">
    <location>
        <begin position="716"/>
        <end position="730"/>
    </location>
</feature>
<comment type="function">
    <text evidence="4">Required for maturation of ribosomal RNAs and formation of the large ribosomal subunit.</text>
</comment>
<dbReference type="PANTHER" id="PTHR12221">
    <property type="entry name" value="PESCADILLO - RELATED"/>
    <property type="match status" value="1"/>
</dbReference>
<dbReference type="GO" id="GO:0003723">
    <property type="term" value="F:RNA binding"/>
    <property type="evidence" value="ECO:0007669"/>
    <property type="project" value="TreeGrafter"/>
</dbReference>
<dbReference type="AlphaFoldDB" id="A0A2V0PLK9"/>
<reference evidence="7 8" key="1">
    <citation type="journal article" date="2018" name="Sci. Rep.">
        <title>Raphidocelis subcapitata (=Pseudokirchneriella subcapitata) provides an insight into genome evolution and environmental adaptations in the Sphaeropleales.</title>
        <authorList>
            <person name="Suzuki S."/>
            <person name="Yamaguchi H."/>
            <person name="Nakajima N."/>
            <person name="Kawachi M."/>
        </authorList>
    </citation>
    <scope>NUCLEOTIDE SEQUENCE [LARGE SCALE GENOMIC DNA]</scope>
    <source>
        <strain evidence="7 8">NIES-35</strain>
    </source>
</reference>
<dbReference type="Pfam" id="PF06732">
    <property type="entry name" value="Pescadillo_N"/>
    <property type="match status" value="1"/>
</dbReference>
<protein>
    <recommendedName>
        <fullName evidence="4">Pescadillo homolog</fullName>
    </recommendedName>
</protein>
<feature type="compositionally biased region" description="Low complexity" evidence="5">
    <location>
        <begin position="405"/>
        <end position="419"/>
    </location>
</feature>
<keyword evidence="2 4" id="KW-0698">rRNA processing</keyword>
<dbReference type="GO" id="GO:0070545">
    <property type="term" value="C:PeBoW complex"/>
    <property type="evidence" value="ECO:0007669"/>
    <property type="project" value="TreeGrafter"/>
</dbReference>
<dbReference type="InterPro" id="IPR001357">
    <property type="entry name" value="BRCT_dom"/>
</dbReference>
<dbReference type="GO" id="GO:0005654">
    <property type="term" value="C:nucleoplasm"/>
    <property type="evidence" value="ECO:0007669"/>
    <property type="project" value="UniProtKB-SubCell"/>
</dbReference>
<sequence length="756" mass="79402">MGKLLKKGKSGNAAQYLTRTQAVKKLQLRLSEFRRLCILKGIHPREPKKKVKGANKTYYHVKDINWLAHEPLIVTLRAAKAHERKVKKARAKHNIKLARRLLAATPKLRLDHLVRERYPSFVDALRDLDDALTLAHLFAALPAEGRYGIPPEAVARCRRLALEWQAYVARTGALRRTFISVKGFYYQAEVHGQSVTWLVPHGLAQVLPPDVDYRVMLTFLDFYSTLLRFVMFKLYHGLGLRYPPLMDDALSAQAAELAAIMADIAGLQSDRSAIQSAAAAAADAAAKTAGAAAAAAAAAAEGAAPDIVARLSSLGDKIRQLKGRGGGGSDDGSGSDGEGLGIDSGEGGSSEEEEDSEAGGSEEEVGTGEGEEGEEEEEEEGSSGDEGPEEEGGSEEGAEAGGGAQQRQQQQQQQQQQQAAAAAVGGEAAAVAGGALGVAPDDDAAVCAALFRGCVFFLAREVPREPLLFVIRAFGGVAAWEGEGSPHAESDEAVTHQVVDRPVQGHRFLSRAYVQPQWAVDSANARVLLPAELYAPGRAPPPHLSPFVDHEAEGYTPEFAETVARLQEAARRARERAAGLSSEAAAFAEDAAADGDGEDGGGAGGGAQDAAALERAYLRELRREAAGAAAAAEEGGGDGGGGSSSGSEGEEEGGAAGAAARGGGEEDAGEALAAMMMTRKNRKFYERIQRAQAGKAERVGVLEARRAALEKAQGKAPATPAARDTRAAAAAKKKREGAGGEQRVATVEPTLKKRRP</sequence>
<evidence type="ECO:0000256" key="3">
    <source>
        <dbReference type="ARBA" id="ARBA00023242"/>
    </source>
</evidence>
<feature type="region of interest" description="Disordered" evidence="5">
    <location>
        <begin position="628"/>
        <end position="667"/>
    </location>
</feature>
<feature type="region of interest" description="Disordered" evidence="5">
    <location>
        <begin position="712"/>
        <end position="756"/>
    </location>
</feature>
<feature type="region of interest" description="Disordered" evidence="5">
    <location>
        <begin position="320"/>
        <end position="419"/>
    </location>
</feature>
<keyword evidence="8" id="KW-1185">Reference proteome</keyword>
<dbReference type="Gene3D" id="3.40.50.10190">
    <property type="entry name" value="BRCT domain"/>
    <property type="match status" value="1"/>
</dbReference>
<dbReference type="GO" id="GO:0000466">
    <property type="term" value="P:maturation of 5.8S rRNA from tricistronic rRNA transcript (SSU-rRNA, 5.8S rRNA, LSU-rRNA)"/>
    <property type="evidence" value="ECO:0007669"/>
    <property type="project" value="UniProtKB-UniRule"/>
</dbReference>
<keyword evidence="3 4" id="KW-0539">Nucleus</keyword>
<dbReference type="FunFam" id="3.40.50.10190:FF:000002">
    <property type="entry name" value="Pescadillo homolog"/>
    <property type="match status" value="1"/>
</dbReference>